<accession>A0A173T5V5</accession>
<dbReference type="InterPro" id="IPR041685">
    <property type="entry name" value="AAA_GajA/Old/RecF-like"/>
</dbReference>
<dbReference type="Pfam" id="PF20469">
    <property type="entry name" value="OLD-like_TOPRIM"/>
    <property type="match status" value="1"/>
</dbReference>
<dbReference type="AlphaFoldDB" id="A0A173T5V5"/>
<dbReference type="OrthoDB" id="308933at2"/>
<evidence type="ECO:0000313" key="3">
    <source>
        <dbReference type="EMBL" id="CUM97335.1"/>
    </source>
</evidence>
<dbReference type="Gene3D" id="3.40.50.300">
    <property type="entry name" value="P-loop containing nucleotide triphosphate hydrolases"/>
    <property type="match status" value="1"/>
</dbReference>
<gene>
    <name evidence="3" type="ORF">ERS852572_01346</name>
</gene>
<sequence length="699" mass="81395">MFLKRLKLTNYRKFSSEKNIVEFISSKIVLNQDNDDINDNFEENSVQNDCDEIDVASDTTLIIGKNNAGKTTIITALDNLINHNNAFGANDFNYRYLQEYLDCYDVCNPPLGAPYIEFVLTVGLEEDSNDRISNLIPFMLVEDIEDSELDICIRYEVEDFIYFQLEMKELFSEGKDENAFSKFLNLLHNTDYVLKYYDKNMSKIDVDFKLSNLMELQCIKANHLKNDHCLTDAFNKIINYRYDNIFQKEKKEVTKELEKINHDLTENITQNHTDVIRNVLKELISMERMGVDLSADITFDKLMRDLIKYEYIEDDANIPENQFGLGYTNLVMIIAAIMDYMERYPDSSFNSKINLISIEEPETFMHPQMQELFIKNINEAIRVLLSSKNKDVNSQIIITTHSSHILNSKIHSNNTFNNICYLYEDKRNAAVANLNNKIVMPNEHEDEESEAFKFLKKHIKYKVSELFFSDAAIFVEGFAEDMIIPYYIEKMEGLRKHYISIFNINGAHGFLYKRLIEALGIPVLIITDLDIKRNEESDEADKQEGKKAKTYEQISCLADKETTNATIIDIYGKAEISAIPVHIEKENLYLAYQGEVNGYYATSFEEAFILTNYDNAITNELLKELKPNIYRSIVGEESEYEKNKENSYKWQMKLEKCKGEFASKLLYKVVNEELEERIPRLPKYISDGLDWIEKKLGGR</sequence>
<evidence type="ECO:0000259" key="2">
    <source>
        <dbReference type="Pfam" id="PF20469"/>
    </source>
</evidence>
<dbReference type="STRING" id="166486.ERS852572_01346"/>
<evidence type="ECO:0000313" key="4">
    <source>
        <dbReference type="Proteomes" id="UP000095350"/>
    </source>
</evidence>
<dbReference type="InterPro" id="IPR034139">
    <property type="entry name" value="TOPRIM_OLD"/>
</dbReference>
<organism evidence="3 4">
    <name type="scientific">Roseburia intestinalis</name>
    <dbReference type="NCBI Taxonomy" id="166486"/>
    <lineage>
        <taxon>Bacteria</taxon>
        <taxon>Bacillati</taxon>
        <taxon>Bacillota</taxon>
        <taxon>Clostridia</taxon>
        <taxon>Lachnospirales</taxon>
        <taxon>Lachnospiraceae</taxon>
        <taxon>Roseburia</taxon>
    </lineage>
</organism>
<keyword evidence="3" id="KW-0067">ATP-binding</keyword>
<dbReference type="PANTHER" id="PTHR43581">
    <property type="entry name" value="ATP/GTP PHOSPHATASE"/>
    <property type="match status" value="1"/>
</dbReference>
<dbReference type="Pfam" id="PF13175">
    <property type="entry name" value="AAA_15"/>
    <property type="match status" value="1"/>
</dbReference>
<dbReference type="InterPro" id="IPR051396">
    <property type="entry name" value="Bact_Antivir_Def_Nuclease"/>
</dbReference>
<evidence type="ECO:0000259" key="1">
    <source>
        <dbReference type="Pfam" id="PF13175"/>
    </source>
</evidence>
<dbReference type="InterPro" id="IPR027417">
    <property type="entry name" value="P-loop_NTPase"/>
</dbReference>
<name>A0A173T5V5_9FIRM</name>
<keyword evidence="3" id="KW-0547">Nucleotide-binding</keyword>
<proteinExistence type="predicted"/>
<dbReference type="EMBL" id="CYXZ01000008">
    <property type="protein sequence ID" value="CUM97335.1"/>
    <property type="molecule type" value="Genomic_DNA"/>
</dbReference>
<dbReference type="PaxDb" id="166486-ERS852572_01346"/>
<dbReference type="SUPFAM" id="SSF52540">
    <property type="entry name" value="P-loop containing nucleoside triphosphate hydrolases"/>
    <property type="match status" value="1"/>
</dbReference>
<dbReference type="CDD" id="cd01026">
    <property type="entry name" value="TOPRIM_OLD"/>
    <property type="match status" value="1"/>
</dbReference>
<dbReference type="PANTHER" id="PTHR43581:SF4">
    <property type="entry name" value="ATP_GTP PHOSPHATASE"/>
    <property type="match status" value="1"/>
</dbReference>
<reference evidence="3 4" key="1">
    <citation type="submission" date="2015-09" db="EMBL/GenBank/DDBJ databases">
        <authorList>
            <consortium name="Pathogen Informatics"/>
        </authorList>
    </citation>
    <scope>NUCLEOTIDE SEQUENCE [LARGE SCALE GENOMIC DNA]</scope>
    <source>
        <strain evidence="3 4">2789STDY5834960</strain>
    </source>
</reference>
<protein>
    <submittedName>
        <fullName evidence="3">Predicted ATP-binding protein involved in virulence</fullName>
    </submittedName>
</protein>
<dbReference type="Proteomes" id="UP000095350">
    <property type="component" value="Unassembled WGS sequence"/>
</dbReference>
<dbReference type="RefSeq" id="WP_055193892.1">
    <property type="nucleotide sequence ID" value="NZ_CABIYH010000008.1"/>
</dbReference>
<feature type="domain" description="Endonuclease GajA/Old nuclease/RecF-like AAA" evidence="1">
    <location>
        <begin position="1"/>
        <end position="405"/>
    </location>
</feature>
<feature type="domain" description="OLD protein-like TOPRIM" evidence="2">
    <location>
        <begin position="467"/>
        <end position="530"/>
    </location>
</feature>
<dbReference type="GO" id="GO:0005524">
    <property type="term" value="F:ATP binding"/>
    <property type="evidence" value="ECO:0007669"/>
    <property type="project" value="UniProtKB-KW"/>
</dbReference>